<feature type="compositionally biased region" description="Acidic residues" evidence="1">
    <location>
        <begin position="448"/>
        <end position="458"/>
    </location>
</feature>
<name>A0AAW1U078_9CUCU</name>
<proteinExistence type="predicted"/>
<evidence type="ECO:0000313" key="3">
    <source>
        <dbReference type="EMBL" id="KAK9874027.1"/>
    </source>
</evidence>
<accession>A0AAW1U078</accession>
<dbReference type="EMBL" id="JARQZJ010000031">
    <property type="protein sequence ID" value="KAK9874027.1"/>
    <property type="molecule type" value="Genomic_DNA"/>
</dbReference>
<reference evidence="3 4" key="1">
    <citation type="submission" date="2023-03" db="EMBL/GenBank/DDBJ databases">
        <title>Genome insight into feeding habits of ladybird beetles.</title>
        <authorList>
            <person name="Li H.-S."/>
            <person name="Huang Y.-H."/>
            <person name="Pang H."/>
        </authorList>
    </citation>
    <scope>NUCLEOTIDE SEQUENCE [LARGE SCALE GENOMIC DNA]</scope>
    <source>
        <strain evidence="3">SYSU_2023b</strain>
        <tissue evidence="3">Whole body</tissue>
    </source>
</reference>
<feature type="compositionally biased region" description="Basic and acidic residues" evidence="1">
    <location>
        <begin position="114"/>
        <end position="131"/>
    </location>
</feature>
<feature type="compositionally biased region" description="Polar residues" evidence="1">
    <location>
        <begin position="242"/>
        <end position="252"/>
    </location>
</feature>
<feature type="compositionally biased region" description="Polar residues" evidence="1">
    <location>
        <begin position="349"/>
        <end position="361"/>
    </location>
</feature>
<feature type="compositionally biased region" description="Acidic residues" evidence="1">
    <location>
        <begin position="214"/>
        <end position="223"/>
    </location>
</feature>
<dbReference type="Proteomes" id="UP001431783">
    <property type="component" value="Unassembled WGS sequence"/>
</dbReference>
<dbReference type="AlphaFoldDB" id="A0AAW1U078"/>
<keyword evidence="4" id="KW-1185">Reference proteome</keyword>
<comment type="caution">
    <text evidence="3">The sequence shown here is derived from an EMBL/GenBank/DDBJ whole genome shotgun (WGS) entry which is preliminary data.</text>
</comment>
<feature type="compositionally biased region" description="Basic and acidic residues" evidence="1">
    <location>
        <begin position="425"/>
        <end position="447"/>
    </location>
</feature>
<keyword evidence="2" id="KW-0732">Signal</keyword>
<evidence type="ECO:0000313" key="4">
    <source>
        <dbReference type="Proteomes" id="UP001431783"/>
    </source>
</evidence>
<feature type="compositionally biased region" description="Polar residues" evidence="1">
    <location>
        <begin position="193"/>
        <end position="204"/>
    </location>
</feature>
<gene>
    <name evidence="3" type="ORF">WA026_002381</name>
</gene>
<feature type="compositionally biased region" description="Basic and acidic residues" evidence="1">
    <location>
        <begin position="63"/>
        <end position="89"/>
    </location>
</feature>
<feature type="signal peptide" evidence="2">
    <location>
        <begin position="1"/>
        <end position="20"/>
    </location>
</feature>
<feature type="compositionally biased region" description="Basic and acidic residues" evidence="1">
    <location>
        <begin position="167"/>
        <end position="189"/>
    </location>
</feature>
<evidence type="ECO:0000256" key="2">
    <source>
        <dbReference type="SAM" id="SignalP"/>
    </source>
</evidence>
<feature type="compositionally biased region" description="Basic and acidic residues" evidence="1">
    <location>
        <begin position="284"/>
        <end position="298"/>
    </location>
</feature>
<evidence type="ECO:0000256" key="1">
    <source>
        <dbReference type="SAM" id="MobiDB-lite"/>
    </source>
</evidence>
<feature type="chain" id="PRO_5043710579" evidence="2">
    <location>
        <begin position="21"/>
        <end position="475"/>
    </location>
</feature>
<organism evidence="3 4">
    <name type="scientific">Henosepilachna vigintioctopunctata</name>
    <dbReference type="NCBI Taxonomy" id="420089"/>
    <lineage>
        <taxon>Eukaryota</taxon>
        <taxon>Metazoa</taxon>
        <taxon>Ecdysozoa</taxon>
        <taxon>Arthropoda</taxon>
        <taxon>Hexapoda</taxon>
        <taxon>Insecta</taxon>
        <taxon>Pterygota</taxon>
        <taxon>Neoptera</taxon>
        <taxon>Endopterygota</taxon>
        <taxon>Coleoptera</taxon>
        <taxon>Polyphaga</taxon>
        <taxon>Cucujiformia</taxon>
        <taxon>Coccinelloidea</taxon>
        <taxon>Coccinellidae</taxon>
        <taxon>Epilachninae</taxon>
        <taxon>Epilachnini</taxon>
        <taxon>Henosepilachna</taxon>
    </lineage>
</organism>
<feature type="compositionally biased region" description="Basic and acidic residues" evidence="1">
    <location>
        <begin position="307"/>
        <end position="322"/>
    </location>
</feature>
<feature type="compositionally biased region" description="Polar residues" evidence="1">
    <location>
        <begin position="266"/>
        <end position="275"/>
    </location>
</feature>
<feature type="compositionally biased region" description="Basic and acidic residues" evidence="1">
    <location>
        <begin position="253"/>
        <end position="264"/>
    </location>
</feature>
<feature type="compositionally biased region" description="Basic and acidic residues" evidence="1">
    <location>
        <begin position="362"/>
        <end position="393"/>
    </location>
</feature>
<sequence length="475" mass="53937">MHWNLLSVIIVIIAATSCSSIYSDFNDELPLYLSDDILITKIGRISKRSLIKDLEIETTGRERITKRDAEKESSKTKSLGDEVKEKPDESNEEFENKEESSIVFLPSFRKRTRRAADNNDKNIHYPKKEETTEQNEELINTETQDEQESGIVFLPSFGRRTRRHIVRRDSQSENVDKDKSKEKHSEEHNSSSTPNENKQKNNSPAKIKDKGQSDESDSEEEQESGLVFLPSFGRRTRRSISKRSAQSESNNKNVDKKEKSDATDATKANSSTNLKTILKKNKRKNENEKADNISKKADLPNGNVKSQDSKPNQHSDISGKESEETEESGIVFLPSFGRRTRRSTSKRSAPSQSTDGNINDSTKIKENAEKTDGRSNKSDTSKKNREKQGKDSSNDENSNESGNDSEEKQESGLVFLPSFGRRTRRDISRDIEKVSDNGESKNKKVDESNELDEDEEESGIVFLPSFGRRTRRQLT</sequence>
<feature type="region of interest" description="Disordered" evidence="1">
    <location>
        <begin position="113"/>
        <end position="475"/>
    </location>
</feature>
<feature type="region of interest" description="Disordered" evidence="1">
    <location>
        <begin position="63"/>
        <end position="98"/>
    </location>
</feature>
<protein>
    <submittedName>
        <fullName evidence="3">Uncharacterized protein</fullName>
    </submittedName>
</protein>